<dbReference type="InterPro" id="IPR052713">
    <property type="entry name" value="FeoA"/>
</dbReference>
<evidence type="ECO:0000313" key="3">
    <source>
        <dbReference type="EMBL" id="EWH12126.1"/>
    </source>
</evidence>
<dbReference type="Pfam" id="PF04023">
    <property type="entry name" value="FeoA"/>
    <property type="match status" value="1"/>
</dbReference>
<proteinExistence type="predicted"/>
<name>W7QJR8_9ALTE</name>
<evidence type="ECO:0000259" key="2">
    <source>
        <dbReference type="SMART" id="SM00899"/>
    </source>
</evidence>
<gene>
    <name evidence="3" type="ORF">DS2_00345</name>
</gene>
<dbReference type="Gene3D" id="2.30.30.90">
    <property type="match status" value="1"/>
</dbReference>
<dbReference type="OrthoDB" id="9811076at2"/>
<keyword evidence="1" id="KW-0408">Iron</keyword>
<dbReference type="Proteomes" id="UP000019276">
    <property type="component" value="Unassembled WGS sequence"/>
</dbReference>
<sequence>MTLNNIPVGQNATVVSISPSEAGFRKKLLSLGMTPGANIKVKRLAPLGDPMEIEVRGFSLSLRKAEAETIEVEIK</sequence>
<dbReference type="RefSeq" id="WP_035012585.1">
    <property type="nucleotide sequence ID" value="NZ_ARZY01000001.1"/>
</dbReference>
<dbReference type="PANTHER" id="PTHR42954">
    <property type="entry name" value="FE(2+) TRANSPORT PROTEIN A"/>
    <property type="match status" value="1"/>
</dbReference>
<protein>
    <submittedName>
        <fullName evidence="3">FeoA family protein</fullName>
    </submittedName>
</protein>
<dbReference type="SUPFAM" id="SSF50037">
    <property type="entry name" value="C-terminal domain of transcriptional repressors"/>
    <property type="match status" value="1"/>
</dbReference>
<organism evidence="3 4">
    <name type="scientific">Catenovulum agarivorans DS-2</name>
    <dbReference type="NCBI Taxonomy" id="1328313"/>
    <lineage>
        <taxon>Bacteria</taxon>
        <taxon>Pseudomonadati</taxon>
        <taxon>Pseudomonadota</taxon>
        <taxon>Gammaproteobacteria</taxon>
        <taxon>Alteromonadales</taxon>
        <taxon>Alteromonadaceae</taxon>
        <taxon>Catenovulum</taxon>
    </lineage>
</organism>
<evidence type="ECO:0000256" key="1">
    <source>
        <dbReference type="ARBA" id="ARBA00023004"/>
    </source>
</evidence>
<dbReference type="InterPro" id="IPR007167">
    <property type="entry name" value="Fe-transptr_FeoA-like"/>
</dbReference>
<dbReference type="PANTHER" id="PTHR42954:SF2">
    <property type="entry name" value="FE(2+) TRANSPORT PROTEIN A"/>
    <property type="match status" value="1"/>
</dbReference>
<dbReference type="SMART" id="SM00899">
    <property type="entry name" value="FeoA"/>
    <property type="match status" value="1"/>
</dbReference>
<keyword evidence="4" id="KW-1185">Reference proteome</keyword>
<accession>W7QJR8</accession>
<dbReference type="EMBL" id="ARZY01000001">
    <property type="protein sequence ID" value="EWH12126.1"/>
    <property type="molecule type" value="Genomic_DNA"/>
</dbReference>
<dbReference type="eggNOG" id="COG1918">
    <property type="taxonomic scope" value="Bacteria"/>
</dbReference>
<dbReference type="GO" id="GO:0046914">
    <property type="term" value="F:transition metal ion binding"/>
    <property type="evidence" value="ECO:0007669"/>
    <property type="project" value="InterPro"/>
</dbReference>
<dbReference type="AlphaFoldDB" id="W7QJR8"/>
<dbReference type="InterPro" id="IPR038157">
    <property type="entry name" value="FeoA_core_dom"/>
</dbReference>
<dbReference type="InterPro" id="IPR008988">
    <property type="entry name" value="Transcriptional_repressor_C"/>
</dbReference>
<evidence type="ECO:0000313" key="4">
    <source>
        <dbReference type="Proteomes" id="UP000019276"/>
    </source>
</evidence>
<feature type="domain" description="Ferrous iron transporter FeoA-like" evidence="2">
    <location>
        <begin position="1"/>
        <end position="74"/>
    </location>
</feature>
<reference evidence="3 4" key="1">
    <citation type="journal article" date="2014" name="Genome Announc.">
        <title>Draft Genome Sequence of the Agar-Degrading Bacterium Catenovulum sp. Strain DS-2, Isolated from Intestines of Haliotis diversicolor.</title>
        <authorList>
            <person name="Shan D."/>
            <person name="Li X."/>
            <person name="Gu Z."/>
            <person name="Wei G."/>
            <person name="Gao Z."/>
            <person name="Shao Z."/>
        </authorList>
    </citation>
    <scope>NUCLEOTIDE SEQUENCE [LARGE SCALE GENOMIC DNA]</scope>
    <source>
        <strain evidence="3 4">DS-2</strain>
    </source>
</reference>
<dbReference type="STRING" id="1328313.DS2_00345"/>
<comment type="caution">
    <text evidence="3">The sequence shown here is derived from an EMBL/GenBank/DDBJ whole genome shotgun (WGS) entry which is preliminary data.</text>
</comment>